<reference evidence="2 3" key="1">
    <citation type="submission" date="2024-06" db="EMBL/GenBank/DDBJ databases">
        <title>The Natural Products Discovery Center: Release of the First 8490 Sequenced Strains for Exploring Actinobacteria Biosynthetic Diversity.</title>
        <authorList>
            <person name="Kalkreuter E."/>
            <person name="Kautsar S.A."/>
            <person name="Yang D."/>
            <person name="Bader C.D."/>
            <person name="Teijaro C.N."/>
            <person name="Fluegel L."/>
            <person name="Davis C.M."/>
            <person name="Simpson J.R."/>
            <person name="Lauterbach L."/>
            <person name="Steele A.D."/>
            <person name="Gui C."/>
            <person name="Meng S."/>
            <person name="Li G."/>
            <person name="Viehrig K."/>
            <person name="Ye F."/>
            <person name="Su P."/>
            <person name="Kiefer A.F."/>
            <person name="Nichols A."/>
            <person name="Cepeda A.J."/>
            <person name="Yan W."/>
            <person name="Fan B."/>
            <person name="Jiang Y."/>
            <person name="Adhikari A."/>
            <person name="Zheng C.-J."/>
            <person name="Schuster L."/>
            <person name="Cowan T.M."/>
            <person name="Smanski M.J."/>
            <person name="Chevrette M.G."/>
            <person name="De Carvalho L.P.S."/>
            <person name="Shen B."/>
        </authorList>
    </citation>
    <scope>NUCLEOTIDE SEQUENCE [LARGE SCALE GENOMIC DNA]</scope>
    <source>
        <strain evidence="2 3">NPDC045705</strain>
    </source>
</reference>
<keyword evidence="3" id="KW-1185">Reference proteome</keyword>
<comment type="caution">
    <text evidence="2">The sequence shown here is derived from an EMBL/GenBank/DDBJ whole genome shotgun (WGS) entry which is preliminary data.</text>
</comment>
<dbReference type="Proteomes" id="UP001551210">
    <property type="component" value="Unassembled WGS sequence"/>
</dbReference>
<name>A0ABV3CNH5_STREX</name>
<gene>
    <name evidence="2" type="ORF">AB0A76_00915</name>
</gene>
<dbReference type="EMBL" id="JBEZAM010000001">
    <property type="protein sequence ID" value="MEU7291757.1"/>
    <property type="molecule type" value="Genomic_DNA"/>
</dbReference>
<evidence type="ECO:0000313" key="3">
    <source>
        <dbReference type="Proteomes" id="UP001551210"/>
    </source>
</evidence>
<organism evidence="2 3">
    <name type="scientific">Streptomyces exfoliatus</name>
    <name type="common">Streptomyces hydrogenans</name>
    <dbReference type="NCBI Taxonomy" id="1905"/>
    <lineage>
        <taxon>Bacteria</taxon>
        <taxon>Bacillati</taxon>
        <taxon>Actinomycetota</taxon>
        <taxon>Actinomycetes</taxon>
        <taxon>Kitasatosporales</taxon>
        <taxon>Streptomycetaceae</taxon>
        <taxon>Streptomyces</taxon>
    </lineage>
</organism>
<proteinExistence type="predicted"/>
<evidence type="ECO:0000256" key="1">
    <source>
        <dbReference type="SAM" id="SignalP"/>
    </source>
</evidence>
<accession>A0ABV3CNH5</accession>
<feature type="chain" id="PRO_5046121962" evidence="1">
    <location>
        <begin position="23"/>
        <end position="85"/>
    </location>
</feature>
<dbReference type="RefSeq" id="WP_359202917.1">
    <property type="nucleotide sequence ID" value="NZ_JBEZAM010000001.1"/>
</dbReference>
<evidence type="ECO:0000313" key="2">
    <source>
        <dbReference type="EMBL" id="MEU7291757.1"/>
    </source>
</evidence>
<keyword evidence="1" id="KW-0732">Signal</keyword>
<feature type="signal peptide" evidence="1">
    <location>
        <begin position="1"/>
        <end position="22"/>
    </location>
</feature>
<protein>
    <submittedName>
        <fullName evidence="2">Uncharacterized protein</fullName>
    </submittedName>
</protein>
<sequence>MPTWFDLATVLLLLTLSYAALCAASPLGACRKCKGWGAKVRVARFSGRLKRGRDCRRCEGYGQRVRVGRRLYNLASRLHREATTR</sequence>